<reference evidence="2" key="1">
    <citation type="submission" date="2016-10" db="EMBL/GenBank/DDBJ databases">
        <authorList>
            <person name="Varghese N."/>
            <person name="Submissions S."/>
        </authorList>
    </citation>
    <scope>NUCLEOTIDE SEQUENCE [LARGE SCALE GENOMIC DNA]</scope>
    <source>
        <strain evidence="2">DSM 19110</strain>
    </source>
</reference>
<keyword evidence="2" id="KW-1185">Reference proteome</keyword>
<evidence type="ECO:0008006" key="3">
    <source>
        <dbReference type="Google" id="ProtNLM"/>
    </source>
</evidence>
<dbReference type="RefSeq" id="WP_074608180.1">
    <property type="nucleotide sequence ID" value="NZ_FNGY01000005.1"/>
</dbReference>
<sequence>MGSKINKLFLLLYLWLFAVGCGRLDFNEVEGPNVFYQVCPSEHDIIRIRRTSGEGAPSVQLFDKKGNQLQEFTIAPMGVFLVSSMTKDSIQITYFVGQSDLEMFLPWFKTNRSNPERIGQYSIRYSYEVQNAHLVNDDSKIDSLDVNRKTRVVSLFFKGSLVDTWPAHLLILRSSQLRAYDPNSRAYTPYTFTNGDLAKDYLDKILAIYHK</sequence>
<dbReference type="OrthoDB" id="1247325at2"/>
<evidence type="ECO:0000313" key="2">
    <source>
        <dbReference type="Proteomes" id="UP000183200"/>
    </source>
</evidence>
<organism evidence="1 2">
    <name type="scientific">Pedobacter steynii</name>
    <dbReference type="NCBI Taxonomy" id="430522"/>
    <lineage>
        <taxon>Bacteria</taxon>
        <taxon>Pseudomonadati</taxon>
        <taxon>Bacteroidota</taxon>
        <taxon>Sphingobacteriia</taxon>
        <taxon>Sphingobacteriales</taxon>
        <taxon>Sphingobacteriaceae</taxon>
        <taxon>Pedobacter</taxon>
    </lineage>
</organism>
<protein>
    <recommendedName>
        <fullName evidence="3">Lipoprotein</fullName>
    </recommendedName>
</protein>
<evidence type="ECO:0000313" key="1">
    <source>
        <dbReference type="EMBL" id="SDM81353.1"/>
    </source>
</evidence>
<dbReference type="PROSITE" id="PS51257">
    <property type="entry name" value="PROKAR_LIPOPROTEIN"/>
    <property type="match status" value="1"/>
</dbReference>
<dbReference type="EMBL" id="FNGY01000005">
    <property type="protein sequence ID" value="SDM81353.1"/>
    <property type="molecule type" value="Genomic_DNA"/>
</dbReference>
<accession>A0A1G9WAP9</accession>
<dbReference type="AlphaFoldDB" id="A0A1G9WAP9"/>
<name>A0A1G9WAP9_9SPHI</name>
<gene>
    <name evidence="1" type="ORF">SAMN05421820_105109</name>
</gene>
<dbReference type="Proteomes" id="UP000183200">
    <property type="component" value="Unassembled WGS sequence"/>
</dbReference>
<proteinExistence type="predicted"/>